<reference evidence="2 3" key="1">
    <citation type="submission" date="2018-06" db="EMBL/GenBank/DDBJ databases">
        <title>Genomic Encyclopedia of Archaeal and Bacterial Type Strains, Phase II (KMG-II): from individual species to whole genera.</title>
        <authorList>
            <person name="Goeker M."/>
        </authorList>
    </citation>
    <scope>NUCLEOTIDE SEQUENCE [LARGE SCALE GENOMIC DNA]</scope>
    <source>
        <strain evidence="2 3">DSM 22011</strain>
    </source>
</reference>
<dbReference type="InterPro" id="IPR036890">
    <property type="entry name" value="HATPase_C_sf"/>
</dbReference>
<sequence length="461" mass="50818">MTNDGNKLRAEGAESDPLSVDASPTKAFFCSVITRDLSLEDAIADLVDNCVDGAKRLRGSSEAGDGGALYSGLWVELQFDAEGFSIKDNCGGIDLEIARKYAFKFGRDQEFDGTPGSVGQFGVGMKRSLFKMGSHFKVETATQSDTYEISVDVPAWISDPHWDFRISKLDTEGVEVEDTGTEITVINLYSGVSSLFSTKFFNDRVVHEIKTSQQHFIRNGLSIRVNGDAIISPAWQLASSEQLIPFYQVYEDEGGKDLLKSRIYAGVGPSAPAAAGWYVFCNGRCIVSADQSSTTGWGDLPGASGVSVPKFHNQFTRFRGYAFLDSNDPDRLPWNTTKTDLDFDHPEFVRLRQRLVEIARPVINFLNELDNERDFSPEDQVISRVLQKAPLTPISKMAVQQTFSYQKATVKKGPALKNIAYKKPEPEIASLQTALGASSAKEVGVKSFEFAFARLVEEDDL</sequence>
<keyword evidence="3" id="KW-1185">Reference proteome</keyword>
<dbReference type="OrthoDB" id="9813438at2"/>
<dbReference type="AlphaFoldDB" id="A0A327YT77"/>
<evidence type="ECO:0000256" key="1">
    <source>
        <dbReference type="SAM" id="MobiDB-lite"/>
    </source>
</evidence>
<feature type="compositionally biased region" description="Basic and acidic residues" evidence="1">
    <location>
        <begin position="1"/>
        <end position="12"/>
    </location>
</feature>
<protein>
    <submittedName>
        <fullName evidence="2">Histidine kinase/DNA gyrase B/HSP90-like ATPase</fullName>
    </submittedName>
</protein>
<feature type="region of interest" description="Disordered" evidence="1">
    <location>
        <begin position="1"/>
        <end position="21"/>
    </location>
</feature>
<accession>A0A327YT77</accession>
<organism evidence="2 3">
    <name type="scientific">Salipiger aestuarii</name>
    <dbReference type="NCBI Taxonomy" id="568098"/>
    <lineage>
        <taxon>Bacteria</taxon>
        <taxon>Pseudomonadati</taxon>
        <taxon>Pseudomonadota</taxon>
        <taxon>Alphaproteobacteria</taxon>
        <taxon>Rhodobacterales</taxon>
        <taxon>Roseobacteraceae</taxon>
        <taxon>Salipiger</taxon>
    </lineage>
</organism>
<dbReference type="Gene3D" id="3.30.565.10">
    <property type="entry name" value="Histidine kinase-like ATPase, C-terminal domain"/>
    <property type="match status" value="1"/>
</dbReference>
<dbReference type="Pfam" id="PF13589">
    <property type="entry name" value="HATPase_c_3"/>
    <property type="match status" value="1"/>
</dbReference>
<dbReference type="RefSeq" id="WP_111549540.1">
    <property type="nucleotide sequence ID" value="NZ_LIQE01000042.1"/>
</dbReference>
<keyword evidence="2" id="KW-0418">Kinase</keyword>
<evidence type="ECO:0000313" key="3">
    <source>
        <dbReference type="Proteomes" id="UP000249165"/>
    </source>
</evidence>
<name>A0A327YT77_9RHOB</name>
<dbReference type="GO" id="GO:0016301">
    <property type="term" value="F:kinase activity"/>
    <property type="evidence" value="ECO:0007669"/>
    <property type="project" value="UniProtKB-KW"/>
</dbReference>
<proteinExistence type="predicted"/>
<dbReference type="Proteomes" id="UP000249165">
    <property type="component" value="Unassembled WGS sequence"/>
</dbReference>
<evidence type="ECO:0000313" key="2">
    <source>
        <dbReference type="EMBL" id="RAK24133.1"/>
    </source>
</evidence>
<dbReference type="EMBL" id="QLMG01000001">
    <property type="protein sequence ID" value="RAK24133.1"/>
    <property type="molecule type" value="Genomic_DNA"/>
</dbReference>
<gene>
    <name evidence="2" type="ORF">ATI53_1001242</name>
</gene>
<keyword evidence="2" id="KW-0808">Transferase</keyword>
<dbReference type="SUPFAM" id="SSF55874">
    <property type="entry name" value="ATPase domain of HSP90 chaperone/DNA topoisomerase II/histidine kinase"/>
    <property type="match status" value="1"/>
</dbReference>
<comment type="caution">
    <text evidence="2">The sequence shown here is derived from an EMBL/GenBank/DDBJ whole genome shotgun (WGS) entry which is preliminary data.</text>
</comment>